<keyword evidence="15" id="KW-1185">Reference proteome</keyword>
<proteinExistence type="predicted"/>
<dbReference type="RefSeq" id="WP_160381961.1">
    <property type="nucleotide sequence ID" value="NZ_WNXQ01000003.1"/>
</dbReference>
<dbReference type="PROSITE" id="PS50885">
    <property type="entry name" value="HAMP"/>
    <property type="match status" value="1"/>
</dbReference>
<gene>
    <name evidence="14" type="ORF">GLS40_06615</name>
</gene>
<keyword evidence="5" id="KW-0808">Transferase</keyword>
<dbReference type="SUPFAM" id="SSF55874">
    <property type="entry name" value="ATPase domain of HSP90 chaperone/DNA topoisomerase II/histidine kinase"/>
    <property type="match status" value="1"/>
</dbReference>
<dbReference type="CDD" id="cd06225">
    <property type="entry name" value="HAMP"/>
    <property type="match status" value="1"/>
</dbReference>
<keyword evidence="9" id="KW-0902">Two-component regulatory system</keyword>
<feature type="domain" description="HAMP" evidence="13">
    <location>
        <begin position="183"/>
        <end position="236"/>
    </location>
</feature>
<evidence type="ECO:0000256" key="4">
    <source>
        <dbReference type="ARBA" id="ARBA00022553"/>
    </source>
</evidence>
<protein>
    <recommendedName>
        <fullName evidence="3">histidine kinase</fullName>
        <ecNumber evidence="3">2.7.13.3</ecNumber>
    </recommendedName>
</protein>
<evidence type="ECO:0000256" key="5">
    <source>
        <dbReference type="ARBA" id="ARBA00022679"/>
    </source>
</evidence>
<dbReference type="Gene3D" id="3.30.565.10">
    <property type="entry name" value="Histidine kinase-like ATPase, C-terminal domain"/>
    <property type="match status" value="1"/>
</dbReference>
<evidence type="ECO:0000256" key="10">
    <source>
        <dbReference type="ARBA" id="ARBA00023136"/>
    </source>
</evidence>
<evidence type="ECO:0000259" key="13">
    <source>
        <dbReference type="PROSITE" id="PS50885"/>
    </source>
</evidence>
<reference evidence="14 15" key="1">
    <citation type="submission" date="2019-11" db="EMBL/GenBank/DDBJ databases">
        <title>Pseudooceanicola pacifica sp. nov., isolated from deep-sea sediment of the Pacific Ocean.</title>
        <authorList>
            <person name="Lyu L."/>
        </authorList>
    </citation>
    <scope>NUCLEOTIDE SEQUENCE [LARGE SCALE GENOMIC DNA]</scope>
    <source>
        <strain evidence="14 15">216_PA32_1</strain>
    </source>
</reference>
<evidence type="ECO:0000313" key="14">
    <source>
        <dbReference type="EMBL" id="MWB77691.1"/>
    </source>
</evidence>
<accession>A0A844W4G1</accession>
<dbReference type="Pfam" id="PF00672">
    <property type="entry name" value="HAMP"/>
    <property type="match status" value="1"/>
</dbReference>
<dbReference type="Proteomes" id="UP000443843">
    <property type="component" value="Unassembled WGS sequence"/>
</dbReference>
<dbReference type="InterPro" id="IPR004358">
    <property type="entry name" value="Sig_transdc_His_kin-like_C"/>
</dbReference>
<dbReference type="EC" id="2.7.13.3" evidence="3"/>
<keyword evidence="10 11" id="KW-0472">Membrane</keyword>
<feature type="domain" description="Histidine kinase" evidence="12">
    <location>
        <begin position="244"/>
        <end position="451"/>
    </location>
</feature>
<dbReference type="InterPro" id="IPR036097">
    <property type="entry name" value="HisK_dim/P_sf"/>
</dbReference>
<comment type="subcellular location">
    <subcellularLocation>
        <location evidence="2">Membrane</location>
    </subcellularLocation>
</comment>
<evidence type="ECO:0000259" key="12">
    <source>
        <dbReference type="PROSITE" id="PS50109"/>
    </source>
</evidence>
<dbReference type="GO" id="GO:0005886">
    <property type="term" value="C:plasma membrane"/>
    <property type="evidence" value="ECO:0007669"/>
    <property type="project" value="TreeGrafter"/>
</dbReference>
<keyword evidence="8 11" id="KW-1133">Transmembrane helix</keyword>
<evidence type="ECO:0000256" key="2">
    <source>
        <dbReference type="ARBA" id="ARBA00004370"/>
    </source>
</evidence>
<keyword evidence="4" id="KW-0597">Phosphoprotein</keyword>
<evidence type="ECO:0000313" key="15">
    <source>
        <dbReference type="Proteomes" id="UP000443843"/>
    </source>
</evidence>
<dbReference type="PANTHER" id="PTHR45436:SF8">
    <property type="entry name" value="HISTIDINE KINASE"/>
    <property type="match status" value="1"/>
</dbReference>
<dbReference type="CDD" id="cd00082">
    <property type="entry name" value="HisKA"/>
    <property type="match status" value="1"/>
</dbReference>
<dbReference type="SMART" id="SM00387">
    <property type="entry name" value="HATPase_c"/>
    <property type="match status" value="1"/>
</dbReference>
<dbReference type="InterPro" id="IPR003660">
    <property type="entry name" value="HAMP_dom"/>
</dbReference>
<evidence type="ECO:0000256" key="6">
    <source>
        <dbReference type="ARBA" id="ARBA00022692"/>
    </source>
</evidence>
<evidence type="ECO:0000256" key="11">
    <source>
        <dbReference type="SAM" id="Phobius"/>
    </source>
</evidence>
<evidence type="ECO:0000256" key="8">
    <source>
        <dbReference type="ARBA" id="ARBA00022989"/>
    </source>
</evidence>
<feature type="transmembrane region" description="Helical" evidence="11">
    <location>
        <begin position="12"/>
        <end position="33"/>
    </location>
</feature>
<dbReference type="SMART" id="SM00388">
    <property type="entry name" value="HisKA"/>
    <property type="match status" value="1"/>
</dbReference>
<dbReference type="InterPro" id="IPR005467">
    <property type="entry name" value="His_kinase_dom"/>
</dbReference>
<dbReference type="EMBL" id="WNXQ01000003">
    <property type="protein sequence ID" value="MWB77691.1"/>
    <property type="molecule type" value="Genomic_DNA"/>
</dbReference>
<evidence type="ECO:0000256" key="7">
    <source>
        <dbReference type="ARBA" id="ARBA00022777"/>
    </source>
</evidence>
<keyword evidence="7" id="KW-0418">Kinase</keyword>
<sequence length="453" mass="48594">MRPRLPLLGSAALRVTLGVAAGIILLSVGAMAVQYRITASALEDRQGELMAAELAGFAQFYEQRRIPGLREAIEARATVTGPDEALYLLQDRNGQRLAGNIASWPEGVVPSGSLFAAAPMVEVPGPAGAYRGVARELPGGFPLLAARAMTPVTETLRELRGTILRVAAGLSALALLAGWLVARAVVGRIGRLNALADRVAGGELSARLPGPRTRDEFGALETHFHAMLDRIEALNRATHRLSDTIAHELRTPLNRIRQRLGRIEGQADEIAALQAEIAGTVRIFDSLLDISSAEAASGQRPGLVPVDFSTLAAEVFDLYAPLAEDRGLQAAARIAPDCWVLGERNLLAQLVSNLLDNAIKFTAPGDRVELTLAPEADRHLLVVSDTGPGLPEELRGEAFDRFTRADRDRDRQGHGLGLALVQAIAARHGARPTLPPVRRGFRIEIAWPKLSRP</sequence>
<dbReference type="InterPro" id="IPR050428">
    <property type="entry name" value="TCS_sensor_his_kinase"/>
</dbReference>
<dbReference type="SUPFAM" id="SSF47384">
    <property type="entry name" value="Homodimeric domain of signal transducing histidine kinase"/>
    <property type="match status" value="1"/>
</dbReference>
<dbReference type="GO" id="GO:0000155">
    <property type="term" value="F:phosphorelay sensor kinase activity"/>
    <property type="evidence" value="ECO:0007669"/>
    <property type="project" value="InterPro"/>
</dbReference>
<keyword evidence="6 11" id="KW-0812">Transmembrane</keyword>
<dbReference type="CDD" id="cd00075">
    <property type="entry name" value="HATPase"/>
    <property type="match status" value="1"/>
</dbReference>
<dbReference type="PROSITE" id="PS50109">
    <property type="entry name" value="HIS_KIN"/>
    <property type="match status" value="1"/>
</dbReference>
<dbReference type="AlphaFoldDB" id="A0A844W4G1"/>
<dbReference type="SUPFAM" id="SSF158472">
    <property type="entry name" value="HAMP domain-like"/>
    <property type="match status" value="1"/>
</dbReference>
<dbReference type="PANTHER" id="PTHR45436">
    <property type="entry name" value="SENSOR HISTIDINE KINASE YKOH"/>
    <property type="match status" value="1"/>
</dbReference>
<comment type="caution">
    <text evidence="14">The sequence shown here is derived from an EMBL/GenBank/DDBJ whole genome shotgun (WGS) entry which is preliminary data.</text>
</comment>
<evidence type="ECO:0000256" key="3">
    <source>
        <dbReference type="ARBA" id="ARBA00012438"/>
    </source>
</evidence>
<name>A0A844W4G1_9RHOB</name>
<dbReference type="InterPro" id="IPR036890">
    <property type="entry name" value="HATPase_C_sf"/>
</dbReference>
<dbReference type="InterPro" id="IPR003661">
    <property type="entry name" value="HisK_dim/P_dom"/>
</dbReference>
<dbReference type="Pfam" id="PF02518">
    <property type="entry name" value="HATPase_c"/>
    <property type="match status" value="1"/>
</dbReference>
<dbReference type="PRINTS" id="PR00344">
    <property type="entry name" value="BCTRLSENSOR"/>
</dbReference>
<comment type="catalytic activity">
    <reaction evidence="1">
        <text>ATP + protein L-histidine = ADP + protein N-phospho-L-histidine.</text>
        <dbReference type="EC" id="2.7.13.3"/>
    </reaction>
</comment>
<organism evidence="14 15">
    <name type="scientific">Pseudooceanicola pacificus</name>
    <dbReference type="NCBI Taxonomy" id="2676438"/>
    <lineage>
        <taxon>Bacteria</taxon>
        <taxon>Pseudomonadati</taxon>
        <taxon>Pseudomonadota</taxon>
        <taxon>Alphaproteobacteria</taxon>
        <taxon>Rhodobacterales</taxon>
        <taxon>Paracoccaceae</taxon>
        <taxon>Pseudooceanicola</taxon>
    </lineage>
</organism>
<dbReference type="SMART" id="SM00304">
    <property type="entry name" value="HAMP"/>
    <property type="match status" value="1"/>
</dbReference>
<dbReference type="Gene3D" id="6.10.340.10">
    <property type="match status" value="1"/>
</dbReference>
<evidence type="ECO:0000256" key="9">
    <source>
        <dbReference type="ARBA" id="ARBA00023012"/>
    </source>
</evidence>
<feature type="transmembrane region" description="Helical" evidence="11">
    <location>
        <begin position="163"/>
        <end position="182"/>
    </location>
</feature>
<evidence type="ECO:0000256" key="1">
    <source>
        <dbReference type="ARBA" id="ARBA00000085"/>
    </source>
</evidence>
<dbReference type="InterPro" id="IPR003594">
    <property type="entry name" value="HATPase_dom"/>
</dbReference>